<dbReference type="Gene3D" id="3.30.70.270">
    <property type="match status" value="2"/>
</dbReference>
<dbReference type="PROSITE" id="PS50994">
    <property type="entry name" value="INTEGRASE"/>
    <property type="match status" value="1"/>
</dbReference>
<keyword evidence="16" id="KW-1185">Reference proteome</keyword>
<dbReference type="InterPro" id="IPR036397">
    <property type="entry name" value="RNaseH_sf"/>
</dbReference>
<dbReference type="PANTHER" id="PTHR37984:SF5">
    <property type="entry name" value="PROTEIN NYNRIN-LIKE"/>
    <property type="match status" value="1"/>
</dbReference>
<keyword evidence="10" id="KW-0233">DNA recombination</keyword>
<evidence type="ECO:0000256" key="3">
    <source>
        <dbReference type="ARBA" id="ARBA00022750"/>
    </source>
</evidence>
<keyword evidence="8" id="KW-0808">Transferase</keyword>
<dbReference type="InterPro" id="IPR043128">
    <property type="entry name" value="Rev_trsase/Diguanyl_cyclase"/>
</dbReference>
<dbReference type="GO" id="GO:0006310">
    <property type="term" value="P:DNA recombination"/>
    <property type="evidence" value="ECO:0007669"/>
    <property type="project" value="UniProtKB-KW"/>
</dbReference>
<keyword evidence="11" id="KW-0511">Multifunctional enzyme</keyword>
<dbReference type="CDD" id="cd01647">
    <property type="entry name" value="RT_LTR"/>
    <property type="match status" value="1"/>
</dbReference>
<proteinExistence type="predicted"/>
<comment type="caution">
    <text evidence="15">The sequence shown here is derived from an EMBL/GenBank/DDBJ whole genome shotgun (WGS) entry which is preliminary data.</text>
</comment>
<evidence type="ECO:0000256" key="9">
    <source>
        <dbReference type="ARBA" id="ARBA00023125"/>
    </source>
</evidence>
<evidence type="ECO:0000313" key="15">
    <source>
        <dbReference type="EMBL" id="KAI0507811.1"/>
    </source>
</evidence>
<dbReference type="OrthoDB" id="779668at2759"/>
<evidence type="ECO:0000256" key="7">
    <source>
        <dbReference type="ARBA" id="ARBA00022918"/>
    </source>
</evidence>
<dbReference type="Gene3D" id="1.10.340.70">
    <property type="match status" value="1"/>
</dbReference>
<dbReference type="GO" id="GO:0003964">
    <property type="term" value="F:RNA-directed DNA polymerase activity"/>
    <property type="evidence" value="ECO:0007669"/>
    <property type="project" value="UniProtKB-KW"/>
</dbReference>
<evidence type="ECO:0000256" key="8">
    <source>
        <dbReference type="ARBA" id="ARBA00022932"/>
    </source>
</evidence>
<dbReference type="InterPro" id="IPR001584">
    <property type="entry name" value="Integrase_cat-core"/>
</dbReference>
<evidence type="ECO:0000256" key="6">
    <source>
        <dbReference type="ARBA" id="ARBA00022908"/>
    </source>
</evidence>
<dbReference type="GO" id="GO:0015074">
    <property type="term" value="P:DNA integration"/>
    <property type="evidence" value="ECO:0007669"/>
    <property type="project" value="UniProtKB-KW"/>
</dbReference>
<keyword evidence="8" id="KW-0548">Nucleotidyltransferase</keyword>
<keyword evidence="8" id="KW-0239">DNA-directed DNA polymerase</keyword>
<evidence type="ECO:0000256" key="2">
    <source>
        <dbReference type="ARBA" id="ARBA00022723"/>
    </source>
</evidence>
<dbReference type="Pfam" id="PF17919">
    <property type="entry name" value="RT_RNaseH_2"/>
    <property type="match status" value="1"/>
</dbReference>
<evidence type="ECO:0000256" key="11">
    <source>
        <dbReference type="ARBA" id="ARBA00023268"/>
    </source>
</evidence>
<keyword evidence="5" id="KW-0460">Magnesium</keyword>
<dbReference type="GO" id="GO:0004190">
    <property type="term" value="F:aspartic-type endopeptidase activity"/>
    <property type="evidence" value="ECO:0007669"/>
    <property type="project" value="UniProtKB-KW"/>
</dbReference>
<keyword evidence="6" id="KW-0229">DNA integration</keyword>
<evidence type="ECO:0000259" key="13">
    <source>
        <dbReference type="PROSITE" id="PS50878"/>
    </source>
</evidence>
<gene>
    <name evidence="15" type="ORF">KFK09_013939</name>
</gene>
<evidence type="ECO:0000256" key="12">
    <source>
        <dbReference type="SAM" id="MobiDB-lite"/>
    </source>
</evidence>
<dbReference type="Pfam" id="PF17921">
    <property type="entry name" value="Integrase_H2C2"/>
    <property type="match status" value="1"/>
</dbReference>
<feature type="domain" description="Reverse transcriptase" evidence="13">
    <location>
        <begin position="156"/>
        <end position="335"/>
    </location>
</feature>
<dbReference type="GO" id="GO:0046872">
    <property type="term" value="F:metal ion binding"/>
    <property type="evidence" value="ECO:0007669"/>
    <property type="project" value="UniProtKB-KW"/>
</dbReference>
<protein>
    <recommendedName>
        <fullName evidence="17">RNA-directed DNA polymerase</fullName>
    </recommendedName>
</protein>
<dbReference type="FunFam" id="3.30.70.270:FF:000020">
    <property type="entry name" value="Transposon Tf2-6 polyprotein-like Protein"/>
    <property type="match status" value="1"/>
</dbReference>
<dbReference type="SMR" id="A0A8T3BAL1"/>
<dbReference type="AlphaFoldDB" id="A0A8T3BAL1"/>
<keyword evidence="2" id="KW-0479">Metal-binding</keyword>
<reference evidence="15" key="1">
    <citation type="journal article" date="2022" name="Front. Genet.">
        <title>Chromosome-Scale Assembly of the Dendrobium nobile Genome Provides Insights Into the Molecular Mechanism of the Biosynthesis of the Medicinal Active Ingredient of Dendrobium.</title>
        <authorList>
            <person name="Xu Q."/>
            <person name="Niu S.-C."/>
            <person name="Li K.-L."/>
            <person name="Zheng P.-J."/>
            <person name="Zhang X.-J."/>
            <person name="Jia Y."/>
            <person name="Liu Y."/>
            <person name="Niu Y.-X."/>
            <person name="Yu L.-H."/>
            <person name="Chen D.-F."/>
            <person name="Zhang G.-Q."/>
        </authorList>
    </citation>
    <scope>NUCLEOTIDE SEQUENCE</scope>
    <source>
        <tissue evidence="15">Leaf</tissue>
    </source>
</reference>
<dbReference type="GO" id="GO:0003887">
    <property type="term" value="F:DNA-directed DNA polymerase activity"/>
    <property type="evidence" value="ECO:0007669"/>
    <property type="project" value="UniProtKB-KW"/>
</dbReference>
<dbReference type="InterPro" id="IPR043502">
    <property type="entry name" value="DNA/RNA_pol_sf"/>
</dbReference>
<dbReference type="Pfam" id="PF24626">
    <property type="entry name" value="SH3_Tf2-1"/>
    <property type="match status" value="1"/>
</dbReference>
<keyword evidence="7" id="KW-0695">RNA-directed DNA polymerase</keyword>
<evidence type="ECO:0000256" key="1">
    <source>
        <dbReference type="ARBA" id="ARBA00022670"/>
    </source>
</evidence>
<feature type="region of interest" description="Disordered" evidence="12">
    <location>
        <begin position="958"/>
        <end position="984"/>
    </location>
</feature>
<feature type="domain" description="Integrase catalytic" evidence="14">
    <location>
        <begin position="678"/>
        <end position="841"/>
    </location>
</feature>
<dbReference type="EMBL" id="JAGYWB010000010">
    <property type="protein sequence ID" value="KAI0507811.1"/>
    <property type="molecule type" value="Genomic_DNA"/>
</dbReference>
<dbReference type="PROSITE" id="PS50878">
    <property type="entry name" value="RT_POL"/>
    <property type="match status" value="1"/>
</dbReference>
<evidence type="ECO:0008006" key="17">
    <source>
        <dbReference type="Google" id="ProtNLM"/>
    </source>
</evidence>
<dbReference type="CDD" id="cd09274">
    <property type="entry name" value="RNase_HI_RT_Ty3"/>
    <property type="match status" value="1"/>
</dbReference>
<dbReference type="InterPro" id="IPR000477">
    <property type="entry name" value="RT_dom"/>
</dbReference>
<keyword evidence="9" id="KW-0238">DNA-binding</keyword>
<keyword evidence="1" id="KW-0645">Protease</keyword>
<organism evidence="15 16">
    <name type="scientific">Dendrobium nobile</name>
    <name type="common">Orchid</name>
    <dbReference type="NCBI Taxonomy" id="94219"/>
    <lineage>
        <taxon>Eukaryota</taxon>
        <taxon>Viridiplantae</taxon>
        <taxon>Streptophyta</taxon>
        <taxon>Embryophyta</taxon>
        <taxon>Tracheophyta</taxon>
        <taxon>Spermatophyta</taxon>
        <taxon>Magnoliopsida</taxon>
        <taxon>Liliopsida</taxon>
        <taxon>Asparagales</taxon>
        <taxon>Orchidaceae</taxon>
        <taxon>Epidendroideae</taxon>
        <taxon>Malaxideae</taxon>
        <taxon>Dendrobiinae</taxon>
        <taxon>Dendrobium</taxon>
    </lineage>
</organism>
<dbReference type="GO" id="GO:0006508">
    <property type="term" value="P:proteolysis"/>
    <property type="evidence" value="ECO:0007669"/>
    <property type="project" value="UniProtKB-KW"/>
</dbReference>
<evidence type="ECO:0000256" key="10">
    <source>
        <dbReference type="ARBA" id="ARBA00023172"/>
    </source>
</evidence>
<dbReference type="Proteomes" id="UP000829196">
    <property type="component" value="Unassembled WGS sequence"/>
</dbReference>
<name>A0A8T3BAL1_DENNO</name>
<evidence type="ECO:0000259" key="14">
    <source>
        <dbReference type="PROSITE" id="PS50994"/>
    </source>
</evidence>
<keyword evidence="4" id="KW-0378">Hydrolase</keyword>
<evidence type="ECO:0000256" key="4">
    <source>
        <dbReference type="ARBA" id="ARBA00022801"/>
    </source>
</evidence>
<dbReference type="SUPFAM" id="SSF56672">
    <property type="entry name" value="DNA/RNA polymerases"/>
    <property type="match status" value="1"/>
</dbReference>
<dbReference type="InterPro" id="IPR050951">
    <property type="entry name" value="Retrovirus_Pol_polyprotein"/>
</dbReference>
<sequence length="984" mass="112619">MDVCHVILGRPWQFDVGAIYDGRANTYSLDWKGRKLRLLSQTVSPTARPNDAKAAMHIVTGGALLSTWRETSILFALYVKELALPKCDSKPAGEVTQLLSQFQDVLPVAMPNQLPPLRTLQHQIDLVPGATVPNLPHYRMSPKEHQVLQQLVDELLANKLIQPSLSPCAVPALLVPKKDGSWRMCIDSRAINKITVKFRFPVPRVEELLERLAGATIFSKLDLRSGYHLIRIRPGDEWKTAFKTREGLYEWKVMPFGLCNAPSTFMRLMNEVLKPFLNKFCVAYFDDILIYSSSMEDHLSHLTSVLTALRQNELYLNPSKCEFAATNVYFLGFVISAKGVQVDQRKIEAITGWPNPRSFFDVRSFHGLANFYRRFIRNFSTIMAPITNCLKFKQFQWGQEQQASFESIKKALSSAPVLALPDFNKPFHVDTDASAIGIGAVLSQENKPVEFFSEKLCPSRQKWSVYEQELYAVVRALKQWEPYLLHQDFILCSDHRSLQFINNQKHINRMHARWILFLQRFSFVLQHKSGSQNKVADALSRRHALLTQLQTEITGLECLKELYATDQDFRQIWVQCLNQETDKEIPTQEASKEFSIRHGFLFRWNQLCIPDSSWRPQLIKEVHCGGLAAHVGRSNTLAQLQSRFFWPHLRRDVMRFVERCPVCQSYKSGGGHNGLYLPLPVPDTIWEDLSLDFVLGLPRTKRGHDSIMVVVDRFSKMAHFVPCRKTFDALNIARIFFAEIVRLHGVPRSLTSDRDVKFISHFWKELWKRLHTSIQLSSAYHPQTDGQTEVVNRTLGNMLRCIVQEHPKLWDEILGQAEFAYNSMTNRSSGRSPFSIVYTKQPNHTIDVTVLPKCSSKPASSFANQFSSMLQEVRAKLLESNNKYKQKADEHRREQLYKPGDLVMVRLRRERVAPGTYSKLSPRKTGPFPILKQINPNAYVVDLPTHFNTSTTFNVADLSPYHPPDDARTNISSSESDSPVDGGE</sequence>
<accession>A0A8T3BAL1</accession>
<dbReference type="InterPro" id="IPR041577">
    <property type="entry name" value="RT_RNaseH_2"/>
</dbReference>
<dbReference type="InterPro" id="IPR041588">
    <property type="entry name" value="Integrase_H2C2"/>
</dbReference>
<keyword evidence="3" id="KW-0064">Aspartyl protease</keyword>
<dbReference type="GO" id="GO:0003677">
    <property type="term" value="F:DNA binding"/>
    <property type="evidence" value="ECO:0007669"/>
    <property type="project" value="UniProtKB-KW"/>
</dbReference>
<dbReference type="Pfam" id="PF00078">
    <property type="entry name" value="RVT_1"/>
    <property type="match status" value="1"/>
</dbReference>
<dbReference type="SUPFAM" id="SSF53098">
    <property type="entry name" value="Ribonuclease H-like"/>
    <property type="match status" value="1"/>
</dbReference>
<evidence type="ECO:0000313" key="16">
    <source>
        <dbReference type="Proteomes" id="UP000829196"/>
    </source>
</evidence>
<dbReference type="FunFam" id="3.30.420.10:FF:000032">
    <property type="entry name" value="Retrovirus-related Pol polyprotein from transposon 297-like Protein"/>
    <property type="match status" value="1"/>
</dbReference>
<dbReference type="PANTHER" id="PTHR37984">
    <property type="entry name" value="PROTEIN CBG26694"/>
    <property type="match status" value="1"/>
</dbReference>
<dbReference type="Gene3D" id="3.30.420.10">
    <property type="entry name" value="Ribonuclease H-like superfamily/Ribonuclease H"/>
    <property type="match status" value="1"/>
</dbReference>
<dbReference type="FunFam" id="1.10.340.70:FF:000001">
    <property type="entry name" value="Retrovirus-related Pol polyprotein from transposon gypsy-like Protein"/>
    <property type="match status" value="1"/>
</dbReference>
<dbReference type="Gene3D" id="3.10.10.10">
    <property type="entry name" value="HIV Type 1 Reverse Transcriptase, subunit A, domain 1"/>
    <property type="match status" value="1"/>
</dbReference>
<dbReference type="InterPro" id="IPR056924">
    <property type="entry name" value="SH3_Tf2-1"/>
</dbReference>
<evidence type="ECO:0000256" key="5">
    <source>
        <dbReference type="ARBA" id="ARBA00022842"/>
    </source>
</evidence>
<dbReference type="InterPro" id="IPR012337">
    <property type="entry name" value="RNaseH-like_sf"/>
</dbReference>